<name>A0A9P6TGI3_9BASI</name>
<dbReference type="EMBL" id="MU167211">
    <property type="protein sequence ID" value="KAG0151806.1"/>
    <property type="molecule type" value="Genomic_DNA"/>
</dbReference>
<evidence type="ECO:0000313" key="1">
    <source>
        <dbReference type="EMBL" id="KAG0151806.1"/>
    </source>
</evidence>
<dbReference type="AlphaFoldDB" id="A0A9P6TGI3"/>
<dbReference type="Proteomes" id="UP000886653">
    <property type="component" value="Unassembled WGS sequence"/>
</dbReference>
<accession>A0A9P6TGI3</accession>
<keyword evidence="2" id="KW-1185">Reference proteome</keyword>
<organism evidence="1 2">
    <name type="scientific">Cronartium quercuum f. sp. fusiforme G11</name>
    <dbReference type="NCBI Taxonomy" id="708437"/>
    <lineage>
        <taxon>Eukaryota</taxon>
        <taxon>Fungi</taxon>
        <taxon>Dikarya</taxon>
        <taxon>Basidiomycota</taxon>
        <taxon>Pucciniomycotina</taxon>
        <taxon>Pucciniomycetes</taxon>
        <taxon>Pucciniales</taxon>
        <taxon>Coleosporiaceae</taxon>
        <taxon>Cronartium</taxon>
    </lineage>
</organism>
<gene>
    <name evidence="1" type="ORF">CROQUDRAFT_650863</name>
</gene>
<evidence type="ECO:0000313" key="2">
    <source>
        <dbReference type="Proteomes" id="UP000886653"/>
    </source>
</evidence>
<comment type="caution">
    <text evidence="1">The sequence shown here is derived from an EMBL/GenBank/DDBJ whole genome shotgun (WGS) entry which is preliminary data.</text>
</comment>
<protein>
    <submittedName>
        <fullName evidence="1">Uncharacterized protein</fullName>
    </submittedName>
</protein>
<proteinExistence type="predicted"/>
<sequence>MRAAVLAESLATCRLQSETFPRSDLFGSAFPSNVLNYMKTFASPKTPQHLRSSTFTPHQRPLNLIQPTLPPYQLFLFLFPFP</sequence>
<reference evidence="1" key="1">
    <citation type="submission" date="2013-11" db="EMBL/GenBank/DDBJ databases">
        <title>Genome sequence of the fusiform rust pathogen reveals effectors for host alternation and coevolution with pine.</title>
        <authorList>
            <consortium name="DOE Joint Genome Institute"/>
            <person name="Smith K."/>
            <person name="Pendleton A."/>
            <person name="Kubisiak T."/>
            <person name="Anderson C."/>
            <person name="Salamov A."/>
            <person name="Aerts A."/>
            <person name="Riley R."/>
            <person name="Clum A."/>
            <person name="Lindquist E."/>
            <person name="Ence D."/>
            <person name="Campbell M."/>
            <person name="Kronenberg Z."/>
            <person name="Feau N."/>
            <person name="Dhillon B."/>
            <person name="Hamelin R."/>
            <person name="Burleigh J."/>
            <person name="Smith J."/>
            <person name="Yandell M."/>
            <person name="Nelson C."/>
            <person name="Grigoriev I."/>
            <person name="Davis J."/>
        </authorList>
    </citation>
    <scope>NUCLEOTIDE SEQUENCE</scope>
    <source>
        <strain evidence="1">G11</strain>
    </source>
</reference>